<accession>A0A075ATA6</accession>
<evidence type="ECO:0000313" key="3">
    <source>
        <dbReference type="EMBL" id="EPZ33488.1"/>
    </source>
</evidence>
<dbReference type="EMBL" id="ML004913">
    <property type="protein sequence ID" value="RKP22029.1"/>
    <property type="molecule type" value="Genomic_DNA"/>
</dbReference>
<dbReference type="SUPFAM" id="SSF57756">
    <property type="entry name" value="Retrovirus zinc finger-like domains"/>
    <property type="match status" value="1"/>
</dbReference>
<evidence type="ECO:0000313" key="5">
    <source>
        <dbReference type="EMBL" id="RKP22029.1"/>
    </source>
</evidence>
<reference evidence="4" key="3">
    <citation type="submission" date="2018-08" db="EMBL/GenBank/DDBJ databases">
        <title>Leveraging single-cell genomics to expand the Fungal Tree of Life.</title>
        <authorList>
            <consortium name="DOE Joint Genome Institute"/>
            <person name="Ahrendt S.R."/>
            <person name="Quandt C.A."/>
            <person name="Ciobanu D."/>
            <person name="Clum A."/>
            <person name="Salamov A."/>
            <person name="Andreopoulos B."/>
            <person name="Cheng J.-F."/>
            <person name="Woyke T."/>
            <person name="Pelin A."/>
            <person name="Henrissat B."/>
            <person name="Reynolds N."/>
            <person name="Benny G.L."/>
            <person name="Smith M.E."/>
            <person name="James T.Y."/>
            <person name="Grigoriev I.V."/>
        </authorList>
    </citation>
    <scope>NUCLEOTIDE SEQUENCE</scope>
    <source>
        <strain evidence="4">CSF55</strain>
    </source>
</reference>
<dbReference type="SMART" id="SM00343">
    <property type="entry name" value="ZnF_C2HC"/>
    <property type="match status" value="2"/>
</dbReference>
<keyword evidence="1" id="KW-0862">Zinc</keyword>
<gene>
    <name evidence="3" type="ORF">O9G_001239</name>
    <name evidence="4" type="ORF">ROZALSC1DRAFT_26574</name>
    <name evidence="5" type="ORF">ROZALSC1DRAFT_26577</name>
</gene>
<sequence>MSLEIVGFIHLKDVHDRITHTSTEIVLNTVRCYNCGGRGHLINDCNRFIIEKEQRKALNEKRKQKLAENPSPIHCIICNEVDHLAADCQFRARSDITYDEVLDITEKLSSPDNSDE</sequence>
<dbReference type="PROSITE" id="PS50158">
    <property type="entry name" value="ZF_CCHC"/>
    <property type="match status" value="1"/>
</dbReference>
<reference evidence="7" key="2">
    <citation type="journal article" date="2018" name="Nat. Microbiol.">
        <title>Leveraging single-cell genomics to expand the fungal tree of life.</title>
        <authorList>
            <person name="Ahrendt S.R."/>
            <person name="Quandt C.A."/>
            <person name="Ciobanu D."/>
            <person name="Clum A."/>
            <person name="Salamov A."/>
            <person name="Andreopoulos B."/>
            <person name="Cheng J.F."/>
            <person name="Woyke T."/>
            <person name="Pelin A."/>
            <person name="Henrissat B."/>
            <person name="Reynolds N.K."/>
            <person name="Benny G.L."/>
            <person name="Smith M.E."/>
            <person name="James T.Y."/>
            <person name="Grigoriev I.V."/>
        </authorList>
    </citation>
    <scope>NUCLEOTIDE SEQUENCE [LARGE SCALE GENOMIC DNA]</scope>
    <source>
        <strain evidence="7">CSF55</strain>
    </source>
</reference>
<keyword evidence="6" id="KW-1185">Reference proteome</keyword>
<dbReference type="Proteomes" id="UP000281549">
    <property type="component" value="Unassembled WGS sequence"/>
</dbReference>
<evidence type="ECO:0000313" key="7">
    <source>
        <dbReference type="Proteomes" id="UP000281549"/>
    </source>
</evidence>
<dbReference type="GO" id="GO:0003676">
    <property type="term" value="F:nucleic acid binding"/>
    <property type="evidence" value="ECO:0007669"/>
    <property type="project" value="InterPro"/>
</dbReference>
<dbReference type="GO" id="GO:0008270">
    <property type="term" value="F:zinc ion binding"/>
    <property type="evidence" value="ECO:0007669"/>
    <property type="project" value="UniProtKB-KW"/>
</dbReference>
<protein>
    <recommendedName>
        <fullName evidence="2">CCHC-type domain-containing protein</fullName>
    </recommendedName>
</protein>
<dbReference type="Gene3D" id="4.10.60.10">
    <property type="entry name" value="Zinc finger, CCHC-type"/>
    <property type="match status" value="1"/>
</dbReference>
<evidence type="ECO:0000313" key="6">
    <source>
        <dbReference type="Proteomes" id="UP000030755"/>
    </source>
</evidence>
<dbReference type="EMBL" id="KE561054">
    <property type="protein sequence ID" value="EPZ33488.1"/>
    <property type="molecule type" value="Genomic_DNA"/>
</dbReference>
<evidence type="ECO:0000313" key="4">
    <source>
        <dbReference type="EMBL" id="RKP22027.1"/>
    </source>
</evidence>
<keyword evidence="1" id="KW-0479">Metal-binding</keyword>
<dbReference type="Proteomes" id="UP000030755">
    <property type="component" value="Unassembled WGS sequence"/>
</dbReference>
<dbReference type="HOGENOM" id="CLU_2098226_0_0_1"/>
<dbReference type="Pfam" id="PF00098">
    <property type="entry name" value="zf-CCHC"/>
    <property type="match status" value="1"/>
</dbReference>
<dbReference type="InterPro" id="IPR036875">
    <property type="entry name" value="Znf_CCHC_sf"/>
</dbReference>
<dbReference type="InterPro" id="IPR001878">
    <property type="entry name" value="Znf_CCHC"/>
</dbReference>
<evidence type="ECO:0000256" key="1">
    <source>
        <dbReference type="PROSITE-ProRule" id="PRU00047"/>
    </source>
</evidence>
<evidence type="ECO:0000259" key="2">
    <source>
        <dbReference type="PROSITE" id="PS50158"/>
    </source>
</evidence>
<dbReference type="AlphaFoldDB" id="A0A075ATA6"/>
<dbReference type="EMBL" id="ML004913">
    <property type="protein sequence ID" value="RKP22027.1"/>
    <property type="molecule type" value="Genomic_DNA"/>
</dbReference>
<reference evidence="3 6" key="1">
    <citation type="journal article" date="2013" name="Curr. Biol.">
        <title>Shared signatures of parasitism and phylogenomics unite Cryptomycota and microsporidia.</title>
        <authorList>
            <person name="James T.Y."/>
            <person name="Pelin A."/>
            <person name="Bonen L."/>
            <person name="Ahrendt S."/>
            <person name="Sain D."/>
            <person name="Corradi N."/>
            <person name="Stajich J.E."/>
        </authorList>
    </citation>
    <scope>NUCLEOTIDE SEQUENCE [LARGE SCALE GENOMIC DNA]</scope>
    <source>
        <strain evidence="3">CSF55</strain>
        <strain evidence="3">CSF55</strain>
    </source>
</reference>
<proteinExistence type="predicted"/>
<organism evidence="3 6">
    <name type="scientific">Rozella allomycis (strain CSF55)</name>
    <dbReference type="NCBI Taxonomy" id="988480"/>
    <lineage>
        <taxon>Eukaryota</taxon>
        <taxon>Fungi</taxon>
        <taxon>Fungi incertae sedis</taxon>
        <taxon>Cryptomycota</taxon>
        <taxon>Cryptomycota incertae sedis</taxon>
        <taxon>Rozella</taxon>
    </lineage>
</organism>
<name>A0A075ATA6_ROZAC</name>
<feature type="domain" description="CCHC-type" evidence="2">
    <location>
        <begin position="31"/>
        <end position="45"/>
    </location>
</feature>
<dbReference type="OrthoDB" id="440243at2759"/>
<keyword evidence="1" id="KW-0863">Zinc-finger</keyword>